<dbReference type="Proteomes" id="UP000000383">
    <property type="component" value="Chromosome"/>
</dbReference>
<organism evidence="1 2">
    <name type="scientific">Methylotenera versatilis (strain 301)</name>
    <dbReference type="NCBI Taxonomy" id="666681"/>
    <lineage>
        <taxon>Bacteria</taxon>
        <taxon>Pseudomonadati</taxon>
        <taxon>Pseudomonadota</taxon>
        <taxon>Betaproteobacteria</taxon>
        <taxon>Nitrosomonadales</taxon>
        <taxon>Methylophilaceae</taxon>
        <taxon>Methylotenera</taxon>
    </lineage>
</organism>
<sequence>MQRCNYYNLHKSLNHKKCVWYFELFKIRYTKNYLHLNLTKIMHFNYQLSNRLNKRFSFFGVYFTLDTLGSAFSPRGIKNPSLANHPSRFCTT</sequence>
<reference evidence="2" key="1">
    <citation type="submission" date="2010-05" db="EMBL/GenBank/DDBJ databases">
        <title>Complete sequence of Methylotenera sp. 301.</title>
        <authorList>
            <person name="Lucas S."/>
            <person name="Copeland A."/>
            <person name="Lapidus A."/>
            <person name="Cheng J.-F."/>
            <person name="Bruce D."/>
            <person name="Goodwin L."/>
            <person name="Pitluck S."/>
            <person name="Clum A."/>
            <person name="Land M."/>
            <person name="Hauser L."/>
            <person name="Kyrpides N."/>
            <person name="Ivanova N."/>
            <person name="Chistoservova L."/>
            <person name="Kalyuzhnaya M."/>
            <person name="Woyke T."/>
        </authorList>
    </citation>
    <scope>NUCLEOTIDE SEQUENCE [LARGE SCALE GENOMIC DNA]</scope>
    <source>
        <strain evidence="2">301</strain>
    </source>
</reference>
<keyword evidence="2" id="KW-1185">Reference proteome</keyword>
<proteinExistence type="predicted"/>
<accession>D7DJB7</accession>
<protein>
    <submittedName>
        <fullName evidence="1">Uncharacterized protein</fullName>
    </submittedName>
</protein>
<dbReference type="AlphaFoldDB" id="D7DJB7"/>
<gene>
    <name evidence="1" type="ordered locus">M301_1775</name>
</gene>
<evidence type="ECO:0000313" key="2">
    <source>
        <dbReference type="Proteomes" id="UP000000383"/>
    </source>
</evidence>
<name>D7DJB7_METV0</name>
<reference evidence="1 2" key="2">
    <citation type="journal article" date="2011" name="J. Bacteriol.">
        <title>Genomes of three methylotrophs from a single niche uncover genetic and metabolic divergence of Methylophilaceae.</title>
        <authorList>
            <person name="Lapidus A."/>
            <person name="Clum A."/>
            <person name="Labutti K."/>
            <person name="Kaluzhnaya M.G."/>
            <person name="Lim S."/>
            <person name="Beck D.A."/>
            <person name="Glavina Del Rio T."/>
            <person name="Nolan M."/>
            <person name="Mavromatis K."/>
            <person name="Huntemann M."/>
            <person name="Lucas S."/>
            <person name="Lidstrom M.E."/>
            <person name="Ivanova N."/>
            <person name="Chistoserdova L."/>
        </authorList>
    </citation>
    <scope>NUCLEOTIDE SEQUENCE [LARGE SCALE GENOMIC DNA]</scope>
    <source>
        <strain evidence="1 2">301</strain>
    </source>
</reference>
<dbReference type="STRING" id="666681.M301_1775"/>
<dbReference type="KEGG" id="meh:M301_1775"/>
<dbReference type="HOGENOM" id="CLU_2409911_0_0_4"/>
<evidence type="ECO:0000313" key="1">
    <source>
        <dbReference type="EMBL" id="ADI30152.1"/>
    </source>
</evidence>
<dbReference type="EMBL" id="CP002056">
    <property type="protein sequence ID" value="ADI30152.1"/>
    <property type="molecule type" value="Genomic_DNA"/>
</dbReference>